<protein>
    <submittedName>
        <fullName evidence="9">DsbA family protein</fullName>
    </submittedName>
</protein>
<organism evidence="9 10">
    <name type="scientific">Streptomyces klenkii</name>
    <dbReference type="NCBI Taxonomy" id="1420899"/>
    <lineage>
        <taxon>Bacteria</taxon>
        <taxon>Bacillati</taxon>
        <taxon>Actinomycetota</taxon>
        <taxon>Actinomycetes</taxon>
        <taxon>Kitasatosporales</taxon>
        <taxon>Streptomycetaceae</taxon>
        <taxon>Streptomyces</taxon>
    </lineage>
</organism>
<feature type="region of interest" description="Disordered" evidence="6">
    <location>
        <begin position="1"/>
        <end position="36"/>
    </location>
</feature>
<keyword evidence="10" id="KW-1185">Reference proteome</keyword>
<evidence type="ECO:0000256" key="6">
    <source>
        <dbReference type="SAM" id="MobiDB-lite"/>
    </source>
</evidence>
<dbReference type="InterPro" id="IPR013766">
    <property type="entry name" value="Thioredoxin_domain"/>
</dbReference>
<dbReference type="AlphaFoldDB" id="A0A3B0ARQ9"/>
<evidence type="ECO:0000313" key="9">
    <source>
        <dbReference type="EMBL" id="RKN63063.1"/>
    </source>
</evidence>
<evidence type="ECO:0000256" key="7">
    <source>
        <dbReference type="SAM" id="Phobius"/>
    </source>
</evidence>
<dbReference type="EMBL" id="RBAM01000018">
    <property type="protein sequence ID" value="RKN63063.1"/>
    <property type="molecule type" value="Genomic_DNA"/>
</dbReference>
<evidence type="ECO:0000259" key="8">
    <source>
        <dbReference type="PROSITE" id="PS51352"/>
    </source>
</evidence>
<keyword evidence="7" id="KW-1133">Transmembrane helix</keyword>
<evidence type="ECO:0000256" key="3">
    <source>
        <dbReference type="ARBA" id="ARBA00023002"/>
    </source>
</evidence>
<dbReference type="GO" id="GO:0016491">
    <property type="term" value="F:oxidoreductase activity"/>
    <property type="evidence" value="ECO:0007669"/>
    <property type="project" value="UniProtKB-KW"/>
</dbReference>
<dbReference type="OrthoDB" id="117402at2"/>
<dbReference type="SUPFAM" id="SSF52833">
    <property type="entry name" value="Thioredoxin-like"/>
    <property type="match status" value="1"/>
</dbReference>
<keyword evidence="5" id="KW-0676">Redox-active center</keyword>
<comment type="similarity">
    <text evidence="1">Belongs to the thioredoxin family. DsbA subfamily.</text>
</comment>
<dbReference type="PANTHER" id="PTHR13887:SF14">
    <property type="entry name" value="DISULFIDE BOND FORMATION PROTEIN D"/>
    <property type="match status" value="1"/>
</dbReference>
<feature type="domain" description="Thioredoxin" evidence="8">
    <location>
        <begin position="85"/>
        <end position="270"/>
    </location>
</feature>
<feature type="region of interest" description="Disordered" evidence="6">
    <location>
        <begin position="63"/>
        <end position="105"/>
    </location>
</feature>
<sequence>MSATSPKAKKTDPKAKARTKAGAKAGPRSKAKASVPLPRRLAALGAILALVAAVVAVGMAIGKNGGDSGKRGPSASGDPSADPMRGAYERAEQATSRRKDGDPLALGRKDAPVVLVEYADYQCSYCGKFTRDSQPELVKKYVDQGVLRIEFRNFPIFGKDSERAARASWAAGQQGKFWQFHDEVYAKLRKGDALAEDKLADMAAKAGVSDIDRFRSDLNGSAAEEAVKKDQQEGYDLGVTSTPSFLVGGRPIAGAQPMAAFDEAIEQARAAAAAKKSGK</sequence>
<evidence type="ECO:0000256" key="1">
    <source>
        <dbReference type="ARBA" id="ARBA00005791"/>
    </source>
</evidence>
<reference evidence="9 10" key="1">
    <citation type="journal article" date="2015" name="Antonie Van Leeuwenhoek">
        <title>Streptomyces klenkii sp. nov., isolated from deep marine sediment.</title>
        <authorList>
            <person name="Veyisoglu A."/>
            <person name="Sahin N."/>
        </authorList>
    </citation>
    <scope>NUCLEOTIDE SEQUENCE [LARGE SCALE GENOMIC DNA]</scope>
    <source>
        <strain evidence="9 10">KCTC 29202</strain>
    </source>
</reference>
<feature type="compositionally biased region" description="Basic and acidic residues" evidence="6">
    <location>
        <begin position="87"/>
        <end position="105"/>
    </location>
</feature>
<dbReference type="Proteomes" id="UP000270343">
    <property type="component" value="Unassembled WGS sequence"/>
</dbReference>
<feature type="compositionally biased region" description="Basic residues" evidence="6">
    <location>
        <begin position="16"/>
        <end position="31"/>
    </location>
</feature>
<proteinExistence type="inferred from homology"/>
<evidence type="ECO:0000313" key="10">
    <source>
        <dbReference type="Proteomes" id="UP000270343"/>
    </source>
</evidence>
<keyword evidence="3" id="KW-0560">Oxidoreductase</keyword>
<name>A0A3B0ARQ9_9ACTN</name>
<dbReference type="PANTHER" id="PTHR13887">
    <property type="entry name" value="GLUTATHIONE S-TRANSFERASE KAPPA"/>
    <property type="match status" value="1"/>
</dbReference>
<dbReference type="PROSITE" id="PS51352">
    <property type="entry name" value="THIOREDOXIN_2"/>
    <property type="match status" value="1"/>
</dbReference>
<dbReference type="Gene3D" id="3.40.30.10">
    <property type="entry name" value="Glutaredoxin"/>
    <property type="match status" value="1"/>
</dbReference>
<gene>
    <name evidence="9" type="ORF">D7231_30130</name>
</gene>
<keyword evidence="2" id="KW-0732">Signal</keyword>
<evidence type="ECO:0000256" key="4">
    <source>
        <dbReference type="ARBA" id="ARBA00023157"/>
    </source>
</evidence>
<comment type="caution">
    <text evidence="9">The sequence shown here is derived from an EMBL/GenBank/DDBJ whole genome shotgun (WGS) entry which is preliminary data.</text>
</comment>
<dbReference type="RefSeq" id="WP_120758775.1">
    <property type="nucleotide sequence ID" value="NZ_RBAM01000018.1"/>
</dbReference>
<evidence type="ECO:0000256" key="2">
    <source>
        <dbReference type="ARBA" id="ARBA00022729"/>
    </source>
</evidence>
<evidence type="ECO:0000256" key="5">
    <source>
        <dbReference type="ARBA" id="ARBA00023284"/>
    </source>
</evidence>
<feature type="transmembrane region" description="Helical" evidence="7">
    <location>
        <begin position="41"/>
        <end position="61"/>
    </location>
</feature>
<dbReference type="InterPro" id="IPR012336">
    <property type="entry name" value="Thioredoxin-like_fold"/>
</dbReference>
<keyword evidence="7" id="KW-0472">Membrane</keyword>
<dbReference type="Pfam" id="PF13462">
    <property type="entry name" value="Thioredoxin_4"/>
    <property type="match status" value="1"/>
</dbReference>
<dbReference type="InterPro" id="IPR036249">
    <property type="entry name" value="Thioredoxin-like_sf"/>
</dbReference>
<keyword evidence="4" id="KW-1015">Disulfide bond</keyword>
<accession>A0A3B0ARQ9</accession>
<keyword evidence="7" id="KW-0812">Transmembrane</keyword>